<evidence type="ECO:0000313" key="2">
    <source>
        <dbReference type="Proteomes" id="UP001333110"/>
    </source>
</evidence>
<name>A0AAN7NR13_MYCAM</name>
<dbReference type="Proteomes" id="UP001333110">
    <property type="component" value="Unassembled WGS sequence"/>
</dbReference>
<comment type="caution">
    <text evidence="1">The sequence shown here is derived from an EMBL/GenBank/DDBJ whole genome shotgun (WGS) entry which is preliminary data.</text>
</comment>
<protein>
    <submittedName>
        <fullName evidence="1">Uncharacterized protein</fullName>
    </submittedName>
</protein>
<dbReference type="AlphaFoldDB" id="A0AAN7NR13"/>
<sequence length="161" mass="17649">MNTDTVRVCKDGVRKDKVHLEFNLARDVKDSKKGFYKKTRENVGPQLNGAGDLVTQDLEKTEVLNAFFTSVFISKTSLQESCIGFMWQGFGSKGAAGVASVRRCQKFPPCLIEPMPAGSKTNPPLAKAEPISNGGSISVITYLRREKNCWATAAGERSENM</sequence>
<dbReference type="EMBL" id="JAUNZN010000001">
    <property type="protein sequence ID" value="KAK4831883.1"/>
    <property type="molecule type" value="Genomic_DNA"/>
</dbReference>
<proteinExistence type="predicted"/>
<evidence type="ECO:0000313" key="1">
    <source>
        <dbReference type="EMBL" id="KAK4831883.1"/>
    </source>
</evidence>
<keyword evidence="2" id="KW-1185">Reference proteome</keyword>
<reference evidence="1 2" key="1">
    <citation type="journal article" date="2023" name="J. Hered.">
        <title>Chromosome-level genome of the wood stork (Mycteria americana) provides insight into avian chromosome evolution.</title>
        <authorList>
            <person name="Flamio R. Jr."/>
            <person name="Ramstad K.M."/>
        </authorList>
    </citation>
    <scope>NUCLEOTIDE SEQUENCE [LARGE SCALE GENOMIC DNA]</scope>
    <source>
        <strain evidence="1">JAX WOST 10</strain>
    </source>
</reference>
<gene>
    <name evidence="1" type="ORF">QYF61_020030</name>
</gene>
<accession>A0AAN7NR13</accession>
<organism evidence="1 2">
    <name type="scientific">Mycteria americana</name>
    <name type="common">Wood stork</name>
    <dbReference type="NCBI Taxonomy" id="33587"/>
    <lineage>
        <taxon>Eukaryota</taxon>
        <taxon>Metazoa</taxon>
        <taxon>Chordata</taxon>
        <taxon>Craniata</taxon>
        <taxon>Vertebrata</taxon>
        <taxon>Euteleostomi</taxon>
        <taxon>Archelosauria</taxon>
        <taxon>Archosauria</taxon>
        <taxon>Dinosauria</taxon>
        <taxon>Saurischia</taxon>
        <taxon>Theropoda</taxon>
        <taxon>Coelurosauria</taxon>
        <taxon>Aves</taxon>
        <taxon>Neognathae</taxon>
        <taxon>Neoaves</taxon>
        <taxon>Aequornithes</taxon>
        <taxon>Ciconiiformes</taxon>
        <taxon>Ciconiidae</taxon>
        <taxon>Mycteria</taxon>
    </lineage>
</organism>